<evidence type="ECO:0000313" key="2">
    <source>
        <dbReference type="Proteomes" id="UP000199054"/>
    </source>
</evidence>
<dbReference type="Proteomes" id="UP000199054">
    <property type="component" value="Unassembled WGS sequence"/>
</dbReference>
<dbReference type="EMBL" id="FODE01000065">
    <property type="protein sequence ID" value="SEO30850.1"/>
    <property type="molecule type" value="Genomic_DNA"/>
</dbReference>
<evidence type="ECO:0000313" key="1">
    <source>
        <dbReference type="EMBL" id="SEO30850.1"/>
    </source>
</evidence>
<keyword evidence="2" id="KW-1185">Reference proteome</keyword>
<organism evidence="1 2">
    <name type="scientific">Paracoccus alcaliphilus</name>
    <dbReference type="NCBI Taxonomy" id="34002"/>
    <lineage>
        <taxon>Bacteria</taxon>
        <taxon>Pseudomonadati</taxon>
        <taxon>Pseudomonadota</taxon>
        <taxon>Alphaproteobacteria</taxon>
        <taxon>Rhodobacterales</taxon>
        <taxon>Paracoccaceae</taxon>
        <taxon>Paracoccus</taxon>
    </lineage>
</organism>
<gene>
    <name evidence="1" type="ORF">SAMN04489859_106510</name>
</gene>
<sequence>MPNVTPIDSAETYTIAYVNDALIAVVPDGDTDALDDAIKLHIDMCMARDMDPEEPIIHRDLTLYEITYDAEEDGAAIMWSDRDTVAALPPSAA</sequence>
<dbReference type="AlphaFoldDB" id="A0A1H8NMK8"/>
<protein>
    <submittedName>
        <fullName evidence="1">Uncharacterized protein</fullName>
    </submittedName>
</protein>
<accession>A0A1H8NMK8</accession>
<reference evidence="1 2" key="1">
    <citation type="submission" date="2016-10" db="EMBL/GenBank/DDBJ databases">
        <authorList>
            <person name="de Groot N.N."/>
        </authorList>
    </citation>
    <scope>NUCLEOTIDE SEQUENCE [LARGE SCALE GENOMIC DNA]</scope>
    <source>
        <strain evidence="1 2">DSM 8512</strain>
    </source>
</reference>
<name>A0A1H8NMK8_9RHOB</name>
<dbReference type="RefSeq" id="WP_090617599.1">
    <property type="nucleotide sequence ID" value="NZ_CP067124.1"/>
</dbReference>
<proteinExistence type="predicted"/>